<dbReference type="InterPro" id="IPR039425">
    <property type="entry name" value="RNA_pol_sigma-70-like"/>
</dbReference>
<reference evidence="9" key="1">
    <citation type="submission" date="2020-08" db="EMBL/GenBank/DDBJ databases">
        <title>Lewinella bacteria from marine environments.</title>
        <authorList>
            <person name="Zhong Y."/>
        </authorList>
    </citation>
    <scope>NUCLEOTIDE SEQUENCE</scope>
    <source>
        <strain evidence="9">KCTC 42187</strain>
    </source>
</reference>
<evidence type="ECO:0000256" key="6">
    <source>
        <dbReference type="RuleBase" id="RU000716"/>
    </source>
</evidence>
<evidence type="ECO:0000256" key="4">
    <source>
        <dbReference type="ARBA" id="ARBA00023125"/>
    </source>
</evidence>
<feature type="domain" description="RNA polymerase sigma-70 region 2" evidence="7">
    <location>
        <begin position="26"/>
        <end position="94"/>
    </location>
</feature>
<keyword evidence="4 6" id="KW-0238">DNA-binding</keyword>
<evidence type="ECO:0000259" key="7">
    <source>
        <dbReference type="Pfam" id="PF04542"/>
    </source>
</evidence>
<keyword evidence="5 6" id="KW-0804">Transcription</keyword>
<keyword evidence="2 6" id="KW-0805">Transcription regulation</keyword>
<evidence type="ECO:0000256" key="3">
    <source>
        <dbReference type="ARBA" id="ARBA00023082"/>
    </source>
</evidence>
<dbReference type="InterPro" id="IPR036388">
    <property type="entry name" value="WH-like_DNA-bd_sf"/>
</dbReference>
<dbReference type="GO" id="GO:0016987">
    <property type="term" value="F:sigma factor activity"/>
    <property type="evidence" value="ECO:0007669"/>
    <property type="project" value="UniProtKB-KW"/>
</dbReference>
<organism evidence="9 10">
    <name type="scientific">Neolewinella lacunae</name>
    <dbReference type="NCBI Taxonomy" id="1517758"/>
    <lineage>
        <taxon>Bacteria</taxon>
        <taxon>Pseudomonadati</taxon>
        <taxon>Bacteroidota</taxon>
        <taxon>Saprospiria</taxon>
        <taxon>Saprospirales</taxon>
        <taxon>Lewinellaceae</taxon>
        <taxon>Neolewinella</taxon>
    </lineage>
</organism>
<feature type="domain" description="RNA polymerase sigma factor 70 region 4 type 2" evidence="8">
    <location>
        <begin position="124"/>
        <end position="176"/>
    </location>
</feature>
<evidence type="ECO:0000256" key="5">
    <source>
        <dbReference type="ARBA" id="ARBA00023163"/>
    </source>
</evidence>
<dbReference type="InterPro" id="IPR013249">
    <property type="entry name" value="RNA_pol_sigma70_r4_t2"/>
</dbReference>
<gene>
    <name evidence="9" type="ORF">H9S92_08655</name>
</gene>
<dbReference type="PANTHER" id="PTHR43133:SF51">
    <property type="entry name" value="RNA POLYMERASE SIGMA FACTOR"/>
    <property type="match status" value="1"/>
</dbReference>
<dbReference type="CDD" id="cd06171">
    <property type="entry name" value="Sigma70_r4"/>
    <property type="match status" value="1"/>
</dbReference>
<dbReference type="EMBL" id="JACSIT010000091">
    <property type="protein sequence ID" value="MBC6994229.1"/>
    <property type="molecule type" value="Genomic_DNA"/>
</dbReference>
<dbReference type="AlphaFoldDB" id="A0A923PJ28"/>
<dbReference type="SUPFAM" id="SSF88659">
    <property type="entry name" value="Sigma3 and sigma4 domains of RNA polymerase sigma factors"/>
    <property type="match status" value="1"/>
</dbReference>
<comment type="caution">
    <text evidence="9">The sequence shown here is derived from an EMBL/GenBank/DDBJ whole genome shotgun (WGS) entry which is preliminary data.</text>
</comment>
<dbReference type="InterPro" id="IPR007627">
    <property type="entry name" value="RNA_pol_sigma70_r2"/>
</dbReference>
<dbReference type="PROSITE" id="PS01063">
    <property type="entry name" value="SIGMA70_ECF"/>
    <property type="match status" value="1"/>
</dbReference>
<dbReference type="Proteomes" id="UP000650081">
    <property type="component" value="Unassembled WGS sequence"/>
</dbReference>
<dbReference type="InterPro" id="IPR014284">
    <property type="entry name" value="RNA_pol_sigma-70_dom"/>
</dbReference>
<dbReference type="PANTHER" id="PTHR43133">
    <property type="entry name" value="RNA POLYMERASE ECF-TYPE SIGMA FACTO"/>
    <property type="match status" value="1"/>
</dbReference>
<dbReference type="GO" id="GO:0006352">
    <property type="term" value="P:DNA-templated transcription initiation"/>
    <property type="evidence" value="ECO:0007669"/>
    <property type="project" value="InterPro"/>
</dbReference>
<dbReference type="GO" id="GO:0003677">
    <property type="term" value="F:DNA binding"/>
    <property type="evidence" value="ECO:0007669"/>
    <property type="project" value="UniProtKB-KW"/>
</dbReference>
<accession>A0A923PJ28</accession>
<name>A0A923PJ28_9BACT</name>
<proteinExistence type="inferred from homology"/>
<comment type="similarity">
    <text evidence="1 6">Belongs to the sigma-70 factor family. ECF subfamily.</text>
</comment>
<dbReference type="RefSeq" id="WP_187466322.1">
    <property type="nucleotide sequence ID" value="NZ_JACSIT010000091.1"/>
</dbReference>
<sequence length="185" mass="21232">MNAAEESAILTQLRDERQREQGFGALVRVYGPLLHRHLLRMLQSSADVDDVLQNTLIKVYRHLDRFREESKLSTWLYRIATNEALAWLRSQQRRERRISSEDPALTAGRTLRADPFFDGDAAQLELQKALAALPDKQRAVFLLRYYDELPYAEISQITGTSEGALKASYHLAVKKIESKLKAYAQ</sequence>
<dbReference type="SUPFAM" id="SSF88946">
    <property type="entry name" value="Sigma2 domain of RNA polymerase sigma factors"/>
    <property type="match status" value="1"/>
</dbReference>
<dbReference type="NCBIfam" id="TIGR02937">
    <property type="entry name" value="sigma70-ECF"/>
    <property type="match status" value="1"/>
</dbReference>
<evidence type="ECO:0000256" key="1">
    <source>
        <dbReference type="ARBA" id="ARBA00010641"/>
    </source>
</evidence>
<dbReference type="Gene3D" id="1.10.10.10">
    <property type="entry name" value="Winged helix-like DNA-binding domain superfamily/Winged helix DNA-binding domain"/>
    <property type="match status" value="1"/>
</dbReference>
<dbReference type="Gene3D" id="1.10.1740.10">
    <property type="match status" value="1"/>
</dbReference>
<evidence type="ECO:0000313" key="10">
    <source>
        <dbReference type="Proteomes" id="UP000650081"/>
    </source>
</evidence>
<dbReference type="InterPro" id="IPR013324">
    <property type="entry name" value="RNA_pol_sigma_r3/r4-like"/>
</dbReference>
<keyword evidence="10" id="KW-1185">Reference proteome</keyword>
<dbReference type="InterPro" id="IPR013325">
    <property type="entry name" value="RNA_pol_sigma_r2"/>
</dbReference>
<keyword evidence="3 6" id="KW-0731">Sigma factor</keyword>
<evidence type="ECO:0000256" key="2">
    <source>
        <dbReference type="ARBA" id="ARBA00023015"/>
    </source>
</evidence>
<dbReference type="InterPro" id="IPR000838">
    <property type="entry name" value="RNA_pol_sigma70_ECF_CS"/>
</dbReference>
<evidence type="ECO:0000259" key="8">
    <source>
        <dbReference type="Pfam" id="PF08281"/>
    </source>
</evidence>
<protein>
    <recommendedName>
        <fullName evidence="6">RNA polymerase sigma factor</fullName>
    </recommendedName>
</protein>
<dbReference type="Pfam" id="PF08281">
    <property type="entry name" value="Sigma70_r4_2"/>
    <property type="match status" value="1"/>
</dbReference>
<evidence type="ECO:0000313" key="9">
    <source>
        <dbReference type="EMBL" id="MBC6994229.1"/>
    </source>
</evidence>
<dbReference type="Pfam" id="PF04542">
    <property type="entry name" value="Sigma70_r2"/>
    <property type="match status" value="1"/>
</dbReference>